<evidence type="ECO:0000259" key="9">
    <source>
        <dbReference type="Pfam" id="PF23385"/>
    </source>
</evidence>
<evidence type="ECO:0000313" key="13">
    <source>
        <dbReference type="Proteomes" id="UP000193642"/>
    </source>
</evidence>
<dbReference type="GO" id="GO:0030991">
    <property type="term" value="C:intraciliary transport particle A"/>
    <property type="evidence" value="ECO:0007669"/>
    <property type="project" value="TreeGrafter"/>
</dbReference>
<dbReference type="OrthoDB" id="10258787at2759"/>
<dbReference type="PANTHER" id="PTHR15722">
    <property type="entry name" value="IFT140/172-RELATED"/>
    <property type="match status" value="1"/>
</dbReference>
<gene>
    <name evidence="12" type="ORF">BCR33DRAFT_703366</name>
</gene>
<feature type="domain" description="IF140 C-terminal TPR" evidence="10">
    <location>
        <begin position="1175"/>
        <end position="1294"/>
    </location>
</feature>
<keyword evidence="5" id="KW-0969">Cilium</keyword>
<dbReference type="Pfam" id="PF23383">
    <property type="entry name" value="Beta-prop_IFT140_1st"/>
    <property type="match status" value="2"/>
</dbReference>
<evidence type="ECO:0000259" key="8">
    <source>
        <dbReference type="Pfam" id="PF23383"/>
    </source>
</evidence>
<dbReference type="InterPro" id="IPR011990">
    <property type="entry name" value="TPR-like_helical_dom_sf"/>
</dbReference>
<dbReference type="Proteomes" id="UP000193642">
    <property type="component" value="Unassembled WGS sequence"/>
</dbReference>
<dbReference type="InterPro" id="IPR056168">
    <property type="entry name" value="TPR_IF140/IFT172/WDR19"/>
</dbReference>
<keyword evidence="2 7" id="KW-0853">WD repeat</keyword>
<dbReference type="InterPro" id="IPR036322">
    <property type="entry name" value="WD40_repeat_dom_sf"/>
</dbReference>
<comment type="caution">
    <text evidence="12">The sequence shown here is derived from an EMBL/GenBank/DDBJ whole genome shotgun (WGS) entry which is preliminary data.</text>
</comment>
<evidence type="ECO:0000313" key="12">
    <source>
        <dbReference type="EMBL" id="ORY30689.1"/>
    </source>
</evidence>
<dbReference type="Gene3D" id="2.130.10.10">
    <property type="entry name" value="YVTN repeat-like/Quinoprotein amine dehydrogenase"/>
    <property type="match status" value="2"/>
</dbReference>
<dbReference type="Gene3D" id="1.25.40.470">
    <property type="match status" value="2"/>
</dbReference>
<dbReference type="InterPro" id="IPR056154">
    <property type="entry name" value="Beta-prop_IFT140_1st"/>
</dbReference>
<feature type="domain" description="IFT140 second beta-propeller" evidence="9">
    <location>
        <begin position="378"/>
        <end position="574"/>
    </location>
</feature>
<dbReference type="Pfam" id="PF24760">
    <property type="entry name" value="TPR_IF140_C"/>
    <property type="match status" value="1"/>
</dbReference>
<dbReference type="InterPro" id="IPR001680">
    <property type="entry name" value="WD40_rpt"/>
</dbReference>
<name>A0A1Y2B772_9FUNG</name>
<dbReference type="GO" id="GO:0005930">
    <property type="term" value="C:axoneme"/>
    <property type="evidence" value="ECO:0007669"/>
    <property type="project" value="TreeGrafter"/>
</dbReference>
<proteinExistence type="predicted"/>
<sequence>MWVERVVDGSYSVTAAHTVYNILAAANKEDGSVSILSEEHGSTILSTSAQHREAHVVKLHWHPSKRLLAVGWSAGTVGVWSDTEEILREGTSHTTNITCLEWNSTGTRLISCDEEGEVVVWKVDVRGKINSLCHYRLKGPVSQCSFRRSSAKAENKIPECSSFFLTLASLGKIFYADDMGRCSESIATSKILSFKLFDSKDQIALITHDLVYSQYSLSPDGKMNLETEVKISTAGFNDPKSLRVAWVDDNGVIAIVSGGSKIRVLDVVNEESTMLSCAKEETSITSIVYCPARSMLCASNSSGSCYLWKYHLAPQQKMKGKMDLESLSQRWQMLVSLSVEEAVESIIWGGSGTSLIVRTKSYLKIFEEEKVCCATYQGYSILQLSASVLRIFKGDSILEIDVQEKVKKVAISASIFVVSTGTNLQIFDFPEDLSSARLQSAVNSDSNLICVDGQSIFAAYSQKVDIFNMTGSLKNTINVGNRDGTIRFMASSNNVIAIITSKDILKVYDLSRREPRFITSKSSQDSVPNLKVIQSMALNKTGTLVAYTGIAESEEACNFILIYSLEKDMFFNYDMRDFNSNPVSISWGCVDQRILVCETSNDEIFTFFVSYDQGILFHDRYVKPHDVGSLIGVSMPYHYFTSAPNAPTTSIVIKPATDFIGIENADPQVVSAIIEFCYQVDIDNVDEAFKALNKIENERVWKNLAKICVKKRRVDVATVCLANIKHAKAVGALRRVESEGSVDLKAAILASFLDMTEEVEEIYEKAKRFDLLNIYYQDCGQWEMALEVATTRDRINLKTTYVKFGRYLMDIGDRSGAIAAFEKGQALCSQVPPQIFNSEMELKSYAIDTRDKSLKKWWAQYEESRGNLADALKFYDECGDSLSIVRLHCANGRIGKAIELSNKSNNPAAAYHIARYYERENKIADAIEFYGQAKCYTQAIRLAKEHNLINQLINLALQGTEDSMLDVANYLEATGANLDKAITLYHRAGQTSKAIDLCFQTREFHVLDELASSLGPKSDPELLSKCARFFIENEQYEHAVALLTTARQYREALSLCIAKNITLTEDLVDRLGGSGDDSDADPEFLNRVAELCMQQKSYHLACKKFSQAGDKVKAMKCLLRSNDVERIIFFANVSGPKQKEIYVIAANFLQTLDWRSNANVMKSIITFYTKSRAFESLAAFYDSCCQVEIDEYQNYEKALGALKESAKCLSKAPESPAVEEKVRALVARIAYLETFVQARASNDPREMLEICDHLLSESGIDRAVRVGDIFALMIETHYSHGNMEKARQLLGEMQARISSMNLEYYLDASILRSLRNSDPNLQQQRGEDEIEEDY</sequence>
<keyword evidence="6" id="KW-0966">Cell projection</keyword>
<feature type="domain" description="IFT140 first beta-propeller" evidence="8">
    <location>
        <begin position="158"/>
        <end position="368"/>
    </location>
</feature>
<feature type="domain" description="IF140/IFT172/WDR19 TPR" evidence="11">
    <location>
        <begin position="684"/>
        <end position="1167"/>
    </location>
</feature>
<evidence type="ECO:0000259" key="11">
    <source>
        <dbReference type="Pfam" id="PF24762"/>
    </source>
</evidence>
<dbReference type="PANTHER" id="PTHR15722:SF7">
    <property type="entry name" value="INTRAFLAGELLAR TRANSPORT PROTEIN 140 HOMOLOG"/>
    <property type="match status" value="1"/>
</dbReference>
<dbReference type="STRING" id="329046.A0A1Y2B772"/>
<dbReference type="InterPro" id="IPR056155">
    <property type="entry name" value="Beta-prop_IFT140_2nd"/>
</dbReference>
<feature type="domain" description="IFT140 first beta-propeller" evidence="8">
    <location>
        <begin position="17"/>
        <end position="152"/>
    </location>
</feature>
<dbReference type="SMART" id="SM00320">
    <property type="entry name" value="WD40"/>
    <property type="match status" value="4"/>
</dbReference>
<keyword evidence="3" id="KW-0677">Repeat</keyword>
<dbReference type="PROSITE" id="PS50294">
    <property type="entry name" value="WD_REPEATS_REGION"/>
    <property type="match status" value="1"/>
</dbReference>
<evidence type="ECO:0000256" key="3">
    <source>
        <dbReference type="ARBA" id="ARBA00022737"/>
    </source>
</evidence>
<evidence type="ECO:0000259" key="10">
    <source>
        <dbReference type="Pfam" id="PF24760"/>
    </source>
</evidence>
<comment type="subcellular location">
    <subcellularLocation>
        <location evidence="1">Cell projection</location>
        <location evidence="1">Cilium</location>
    </subcellularLocation>
</comment>
<keyword evidence="4" id="KW-0802">TPR repeat</keyword>
<dbReference type="GO" id="GO:0035721">
    <property type="term" value="P:intraciliary retrograde transport"/>
    <property type="evidence" value="ECO:0007669"/>
    <property type="project" value="TreeGrafter"/>
</dbReference>
<dbReference type="PROSITE" id="PS50082">
    <property type="entry name" value="WD_REPEATS_2"/>
    <property type="match status" value="1"/>
</dbReference>
<reference evidence="12 13" key="1">
    <citation type="submission" date="2016-07" db="EMBL/GenBank/DDBJ databases">
        <title>Pervasive Adenine N6-methylation of Active Genes in Fungi.</title>
        <authorList>
            <consortium name="DOE Joint Genome Institute"/>
            <person name="Mondo S.J."/>
            <person name="Dannebaum R.O."/>
            <person name="Kuo R.C."/>
            <person name="Labutti K."/>
            <person name="Haridas S."/>
            <person name="Kuo A."/>
            <person name="Salamov A."/>
            <person name="Ahrendt S.R."/>
            <person name="Lipzen A."/>
            <person name="Sullivan W."/>
            <person name="Andreopoulos W.B."/>
            <person name="Clum A."/>
            <person name="Lindquist E."/>
            <person name="Daum C."/>
            <person name="Ramamoorthy G.K."/>
            <person name="Gryganskyi A."/>
            <person name="Culley D."/>
            <person name="Magnuson J.K."/>
            <person name="James T.Y."/>
            <person name="O'Malley M.A."/>
            <person name="Stajich J.E."/>
            <person name="Spatafora J.W."/>
            <person name="Visel A."/>
            <person name="Grigoriev I.V."/>
        </authorList>
    </citation>
    <scope>NUCLEOTIDE SEQUENCE [LARGE SCALE GENOMIC DNA]</scope>
    <source>
        <strain evidence="12 13">JEL800</strain>
    </source>
</reference>
<dbReference type="InterPro" id="IPR015943">
    <property type="entry name" value="WD40/YVTN_repeat-like_dom_sf"/>
</dbReference>
<accession>A0A1Y2B772</accession>
<keyword evidence="13" id="KW-1185">Reference proteome</keyword>
<protein>
    <submittedName>
        <fullName evidence="12">Uncharacterized protein</fullName>
    </submittedName>
</protein>
<evidence type="ECO:0000256" key="2">
    <source>
        <dbReference type="ARBA" id="ARBA00022574"/>
    </source>
</evidence>
<dbReference type="InterPro" id="IPR056156">
    <property type="entry name" value="TPR_IF140_C"/>
</dbReference>
<dbReference type="SUPFAM" id="SSF48452">
    <property type="entry name" value="TPR-like"/>
    <property type="match status" value="1"/>
</dbReference>
<dbReference type="Pfam" id="PF23385">
    <property type="entry name" value="Beta-prop_IFT140_2nd"/>
    <property type="match status" value="1"/>
</dbReference>
<dbReference type="GO" id="GO:0036064">
    <property type="term" value="C:ciliary basal body"/>
    <property type="evidence" value="ECO:0007669"/>
    <property type="project" value="TreeGrafter"/>
</dbReference>
<organism evidence="12 13">
    <name type="scientific">Rhizoclosmatium globosum</name>
    <dbReference type="NCBI Taxonomy" id="329046"/>
    <lineage>
        <taxon>Eukaryota</taxon>
        <taxon>Fungi</taxon>
        <taxon>Fungi incertae sedis</taxon>
        <taxon>Chytridiomycota</taxon>
        <taxon>Chytridiomycota incertae sedis</taxon>
        <taxon>Chytridiomycetes</taxon>
        <taxon>Chytridiales</taxon>
        <taxon>Chytriomycetaceae</taxon>
        <taxon>Rhizoclosmatium</taxon>
    </lineage>
</organism>
<evidence type="ECO:0000256" key="7">
    <source>
        <dbReference type="PROSITE-ProRule" id="PRU00221"/>
    </source>
</evidence>
<dbReference type="Pfam" id="PF24762">
    <property type="entry name" value="TPR_IF140-IFT172"/>
    <property type="match status" value="1"/>
</dbReference>
<evidence type="ECO:0000256" key="1">
    <source>
        <dbReference type="ARBA" id="ARBA00004138"/>
    </source>
</evidence>
<evidence type="ECO:0000256" key="4">
    <source>
        <dbReference type="ARBA" id="ARBA00022803"/>
    </source>
</evidence>
<feature type="repeat" description="WD" evidence="7">
    <location>
        <begin position="90"/>
        <end position="131"/>
    </location>
</feature>
<evidence type="ECO:0000256" key="5">
    <source>
        <dbReference type="ARBA" id="ARBA00023069"/>
    </source>
</evidence>
<dbReference type="SUPFAM" id="SSF50978">
    <property type="entry name" value="WD40 repeat-like"/>
    <property type="match status" value="1"/>
</dbReference>
<dbReference type="EMBL" id="MCGO01000081">
    <property type="protein sequence ID" value="ORY30689.1"/>
    <property type="molecule type" value="Genomic_DNA"/>
</dbReference>
<evidence type="ECO:0000256" key="6">
    <source>
        <dbReference type="ARBA" id="ARBA00023273"/>
    </source>
</evidence>